<evidence type="ECO:0000256" key="1">
    <source>
        <dbReference type="SAM" id="SignalP"/>
    </source>
</evidence>
<dbReference type="Pfam" id="PF06207">
    <property type="entry name" value="DUF1002"/>
    <property type="match status" value="1"/>
</dbReference>
<name>A0A4V1LD07_CLOTA</name>
<protein>
    <submittedName>
        <fullName evidence="3">DUF1002 domain-containing protein</fullName>
    </submittedName>
</protein>
<dbReference type="Proteomes" id="UP001321763">
    <property type="component" value="Chromosome"/>
</dbReference>
<evidence type="ECO:0000313" key="3">
    <source>
        <dbReference type="EMBL" id="RXI49382.1"/>
    </source>
</evidence>
<feature type="chain" id="PRO_5044610017" evidence="1">
    <location>
        <begin position="23"/>
        <end position="313"/>
    </location>
</feature>
<dbReference type="Proteomes" id="UP000290921">
    <property type="component" value="Unassembled WGS sequence"/>
</dbReference>
<dbReference type="EMBL" id="AP026818">
    <property type="protein sequence ID" value="BDR81244.1"/>
    <property type="molecule type" value="Genomic_DNA"/>
</dbReference>
<feature type="signal peptide" evidence="1">
    <location>
        <begin position="1"/>
        <end position="22"/>
    </location>
</feature>
<dbReference type="EMBL" id="QMAU01000050">
    <property type="protein sequence ID" value="RXI52376.1"/>
    <property type="molecule type" value="Genomic_DNA"/>
</dbReference>
<evidence type="ECO:0000313" key="2">
    <source>
        <dbReference type="EMBL" id="BDR81244.1"/>
    </source>
</evidence>
<dbReference type="AlphaFoldDB" id="A0A4V1LD07"/>
<evidence type="ECO:0000313" key="6">
    <source>
        <dbReference type="Proteomes" id="UP000290921"/>
    </source>
</evidence>
<keyword evidence="1" id="KW-0732">Signal</keyword>
<evidence type="ECO:0000313" key="4">
    <source>
        <dbReference type="EMBL" id="RXI52376.1"/>
    </source>
</evidence>
<sequence length="313" mass="34657">MKFKKSISKVLVLFLALSIVFAAPGKKVYADAYKVVTIGADLTQSQKEDMLKYFKVNKKEVNLLEVTKKEEDKYLNGIATQKEIGTRSISCSYVEPTNKGGINVTTHNIYWVTESMIKNALITAGIENAEVKAAAPFNVSGTAALTGILKGFENSKGGKKIDENKKKAANEEMVVTGKLGDKIGQDEAASLINEIKKEVIKEKPGTQKEIEKIVVNIVNNFNQSLNQDDIKKITALMDKINKLDLDFNKIKSQLNDVTKQLKGTLTSEEAKGFFAKLFEAIKNFFTSIFGGGEEKQEAFNMINTNLKITRLNI</sequence>
<evidence type="ECO:0000313" key="5">
    <source>
        <dbReference type="Proteomes" id="UP000290273"/>
    </source>
</evidence>
<reference evidence="5 6" key="1">
    <citation type="submission" date="2018-06" db="EMBL/GenBank/DDBJ databases">
        <title>Genome conservation of Clostridium tetani.</title>
        <authorList>
            <person name="Bruggemann H."/>
            <person name="Popoff M.R."/>
        </authorList>
    </citation>
    <scope>NUCLEOTIDE SEQUENCE [LARGE SCALE GENOMIC DNA]</scope>
    <source>
        <strain evidence="3 6">2017.061</strain>
        <strain evidence="4 5">63.05</strain>
    </source>
</reference>
<dbReference type="InterPro" id="IPR009343">
    <property type="entry name" value="DUF1002"/>
</dbReference>
<evidence type="ECO:0000313" key="7">
    <source>
        <dbReference type="Proteomes" id="UP001321763"/>
    </source>
</evidence>
<proteinExistence type="predicted"/>
<dbReference type="EMBL" id="QMAP01000004">
    <property type="protein sequence ID" value="RXI49382.1"/>
    <property type="molecule type" value="Genomic_DNA"/>
</dbReference>
<gene>
    <name evidence="3" type="ORF">DP130_04835</name>
    <name evidence="4" type="ORF">DP131_12625</name>
    <name evidence="2" type="ORF">K234311028_14900</name>
</gene>
<reference evidence="2 7" key="2">
    <citation type="submission" date="2022-09" db="EMBL/GenBank/DDBJ databases">
        <title>complete genome sequences of Clostridium tetani str. KHSU-234311-028 isolated from soil.</title>
        <authorList>
            <person name="Sekizuka T."/>
            <person name="Shitada C."/>
            <person name="Takahashi M."/>
            <person name="Kuroda M."/>
        </authorList>
    </citation>
    <scope>NUCLEOTIDE SEQUENCE [LARGE SCALE GENOMIC DNA]</scope>
    <source>
        <strain evidence="2 7">KHSU-234311-028</strain>
    </source>
</reference>
<accession>A0A4V1LD07</accession>
<dbReference type="Proteomes" id="UP000290273">
    <property type="component" value="Unassembled WGS sequence"/>
</dbReference>
<organism evidence="3 6">
    <name type="scientific">Clostridium tetani</name>
    <dbReference type="NCBI Taxonomy" id="1513"/>
    <lineage>
        <taxon>Bacteria</taxon>
        <taxon>Bacillati</taxon>
        <taxon>Bacillota</taxon>
        <taxon>Clostridia</taxon>
        <taxon>Eubacteriales</taxon>
        <taxon>Clostridiaceae</taxon>
        <taxon>Clostridium</taxon>
    </lineage>
</organism>
<dbReference type="RefSeq" id="WP_023438449.1">
    <property type="nucleotide sequence ID" value="NZ_AP026806.1"/>
</dbReference>